<reference evidence="1 2" key="1">
    <citation type="submission" date="2018-06" db="EMBL/GenBank/DDBJ databases">
        <authorList>
            <consortium name="Pathogen Informatics"/>
            <person name="Doyle S."/>
        </authorList>
    </citation>
    <scope>NUCLEOTIDE SEQUENCE [LARGE SCALE GENOMIC DNA]</scope>
    <source>
        <strain evidence="1 2">NCTC12475</strain>
    </source>
</reference>
<protein>
    <submittedName>
        <fullName evidence="1">Transformation system protein</fullName>
    </submittedName>
</protein>
<dbReference type="InterPro" id="IPR029057">
    <property type="entry name" value="PRTase-like"/>
</dbReference>
<proteinExistence type="predicted"/>
<dbReference type="Gene3D" id="3.40.50.2020">
    <property type="match status" value="1"/>
</dbReference>
<dbReference type="InterPro" id="IPR000836">
    <property type="entry name" value="PRTase_dom"/>
</dbReference>
<dbReference type="EMBL" id="UFVD01000001">
    <property type="protein sequence ID" value="SUX10769.1"/>
    <property type="molecule type" value="Genomic_DNA"/>
</dbReference>
<evidence type="ECO:0000313" key="2">
    <source>
        <dbReference type="Proteomes" id="UP000254920"/>
    </source>
</evidence>
<gene>
    <name evidence="1" type="ORF">NCTC12475_00976</name>
</gene>
<dbReference type="AlphaFoldDB" id="A0A381DJB0"/>
<dbReference type="STRING" id="32024.GCA_000788295_01778"/>
<evidence type="ECO:0000313" key="1">
    <source>
        <dbReference type="EMBL" id="SUX10769.1"/>
    </source>
</evidence>
<dbReference type="GeneID" id="93091398"/>
<organism evidence="1 2">
    <name type="scientific">Campylobacter sputorum subsp. sputorum</name>
    <dbReference type="NCBI Taxonomy" id="32024"/>
    <lineage>
        <taxon>Bacteria</taxon>
        <taxon>Pseudomonadati</taxon>
        <taxon>Campylobacterota</taxon>
        <taxon>Epsilonproteobacteria</taxon>
        <taxon>Campylobacterales</taxon>
        <taxon>Campylobacteraceae</taxon>
        <taxon>Campylobacter</taxon>
    </lineage>
</organism>
<keyword evidence="2" id="KW-1185">Reference proteome</keyword>
<dbReference type="CDD" id="cd06223">
    <property type="entry name" value="PRTases_typeI"/>
    <property type="match status" value="1"/>
</dbReference>
<sequence>MRCLNCEKFSFSYFCNDCKRILSECTLHKRVINSNLDVYSFYFYSEIKKLIHSKHKFYGSFIYSKLAKLSFYKFGVNFSYPYKVNAIALDDSVNGDYSQIAILLKALKSKNIKPIYGALKALYDVKYSGKTLAYRQQHKRNYTIKKDIKNPVILVDDIITTGESMKQAKEILNKNGIEVLFGLTLANAEF</sequence>
<dbReference type="Proteomes" id="UP000254920">
    <property type="component" value="Unassembled WGS sequence"/>
</dbReference>
<accession>A0A381DJB0</accession>
<dbReference type="RefSeq" id="WP_089183141.1">
    <property type="nucleotide sequence ID" value="NZ_CP043427.1"/>
</dbReference>
<name>A0A381DJB0_9BACT</name>
<dbReference type="SUPFAM" id="SSF53271">
    <property type="entry name" value="PRTase-like"/>
    <property type="match status" value="1"/>
</dbReference>
<dbReference type="OrthoDB" id="5342812at2"/>